<dbReference type="InterPro" id="IPR013538">
    <property type="entry name" value="ASHA1/2-like_C"/>
</dbReference>
<proteinExistence type="inferred from homology"/>
<dbReference type="InterPro" id="IPR023393">
    <property type="entry name" value="START-like_dom_sf"/>
</dbReference>
<evidence type="ECO:0000313" key="3">
    <source>
        <dbReference type="EMBL" id="QJW84559.1"/>
    </source>
</evidence>
<sequence>MARGTVGEKPELHIVRRYPVARDKVWAAWTDPQALSQWFGPGEMNSVTVAELDVRKGGRYRVRFRTPDGEEHEVRGEYVAVDPLRELVFSWAWQSTPDRVSQIAVRLRPVEDGTELDFRQTRFFDQAARDNHERGWSMTFAKLDTALAAA</sequence>
<evidence type="ECO:0000259" key="2">
    <source>
        <dbReference type="Pfam" id="PF08327"/>
    </source>
</evidence>
<accession>A0ABX6P4X5</accession>
<dbReference type="Gene3D" id="3.30.530.20">
    <property type="match status" value="1"/>
</dbReference>
<dbReference type="EMBL" id="CP053418">
    <property type="protein sequence ID" value="QJW84559.1"/>
    <property type="molecule type" value="Genomic_DNA"/>
</dbReference>
<name>A0ABX6P4X5_9BURK</name>
<evidence type="ECO:0000256" key="1">
    <source>
        <dbReference type="ARBA" id="ARBA00006817"/>
    </source>
</evidence>
<protein>
    <submittedName>
        <fullName evidence="3">SRPBCC domain-containing protein</fullName>
    </submittedName>
</protein>
<gene>
    <name evidence="3" type="ORF">HK414_15290</name>
</gene>
<dbReference type="SUPFAM" id="SSF55961">
    <property type="entry name" value="Bet v1-like"/>
    <property type="match status" value="1"/>
</dbReference>
<organism evidence="3 4">
    <name type="scientific">Ramlibacter terrae</name>
    <dbReference type="NCBI Taxonomy" id="2732511"/>
    <lineage>
        <taxon>Bacteria</taxon>
        <taxon>Pseudomonadati</taxon>
        <taxon>Pseudomonadota</taxon>
        <taxon>Betaproteobacteria</taxon>
        <taxon>Burkholderiales</taxon>
        <taxon>Comamonadaceae</taxon>
        <taxon>Ramlibacter</taxon>
    </lineage>
</organism>
<feature type="domain" description="Activator of Hsp90 ATPase homologue 1/2-like C-terminal" evidence="2">
    <location>
        <begin position="21"/>
        <end position="147"/>
    </location>
</feature>
<evidence type="ECO:0000313" key="4">
    <source>
        <dbReference type="Proteomes" id="UP000500826"/>
    </source>
</evidence>
<reference evidence="3 4" key="1">
    <citation type="submission" date="2020-05" db="EMBL/GenBank/DDBJ databases">
        <title>Ramlibacter rhizophilus sp. nov., isolated from rhizosphere soil of national flower Mugunghwa from South Korea.</title>
        <authorList>
            <person name="Zheng-Fei Y."/>
            <person name="Huan T."/>
        </authorList>
    </citation>
    <scope>NUCLEOTIDE SEQUENCE [LARGE SCALE GENOMIC DNA]</scope>
    <source>
        <strain evidence="3 4">H242</strain>
    </source>
</reference>
<keyword evidence="4" id="KW-1185">Reference proteome</keyword>
<dbReference type="CDD" id="cd07814">
    <property type="entry name" value="SRPBCC_CalC_Aha1-like"/>
    <property type="match status" value="1"/>
</dbReference>
<dbReference type="Pfam" id="PF08327">
    <property type="entry name" value="AHSA1"/>
    <property type="match status" value="1"/>
</dbReference>
<comment type="similarity">
    <text evidence="1">Belongs to the AHA1 family.</text>
</comment>
<dbReference type="Proteomes" id="UP000500826">
    <property type="component" value="Chromosome"/>
</dbReference>